<proteinExistence type="predicted"/>
<comment type="caution">
    <text evidence="1">The sequence shown here is derived from an EMBL/GenBank/DDBJ whole genome shotgun (WGS) entry which is preliminary data.</text>
</comment>
<gene>
    <name evidence="1" type="ORF">PPUN14671_17020</name>
</gene>
<protein>
    <submittedName>
        <fullName evidence="1">Uncharacterized protein</fullName>
    </submittedName>
</protein>
<dbReference type="RefSeq" id="WP_284355775.1">
    <property type="nucleotide sequence ID" value="NZ_BSKF01000009.1"/>
</dbReference>
<evidence type="ECO:0000313" key="2">
    <source>
        <dbReference type="Proteomes" id="UP001161257"/>
    </source>
</evidence>
<evidence type="ECO:0000313" key="1">
    <source>
        <dbReference type="EMBL" id="GLO34869.1"/>
    </source>
</evidence>
<dbReference type="AlphaFoldDB" id="A0AA37RE43"/>
<sequence length="200" mass="21607">MVGTAFWWTKEEAERDAAAAGLPMIPVGPMVDTAEVERQKSRADTNVLNHRHAKNAIGDIKAFVERLVSGSAGQQSVATGYLSDIVDFIERRTIGDPVHIGDANILRLELQESRRNEFNTCAQLAERDAMLRELLADDIPLRVAAKIEAALSASAEPSKLPDPLGCNHCAHADCGKFDGLRQVECRAMADNACARPGASS</sequence>
<reference evidence="1" key="1">
    <citation type="submission" date="2023-01" db="EMBL/GenBank/DDBJ databases">
        <title>Whole-genome sequence of Pseudomonas putida NBRC 14671.</title>
        <authorList>
            <person name="Morohoshi T."/>
            <person name="Someya N."/>
        </authorList>
    </citation>
    <scope>NUCLEOTIDE SEQUENCE</scope>
    <source>
        <strain evidence="1">NBRC 14671</strain>
    </source>
</reference>
<dbReference type="Proteomes" id="UP001161257">
    <property type="component" value="Unassembled WGS sequence"/>
</dbReference>
<dbReference type="EMBL" id="BSKJ01000003">
    <property type="protein sequence ID" value="GLO34869.1"/>
    <property type="molecule type" value="Genomic_DNA"/>
</dbReference>
<accession>A0AA37RE43</accession>
<organism evidence="1 2">
    <name type="scientific">Pseudomonas putida</name>
    <name type="common">Arthrobacter siderocapsulatus</name>
    <dbReference type="NCBI Taxonomy" id="303"/>
    <lineage>
        <taxon>Bacteria</taxon>
        <taxon>Pseudomonadati</taxon>
        <taxon>Pseudomonadota</taxon>
        <taxon>Gammaproteobacteria</taxon>
        <taxon>Pseudomonadales</taxon>
        <taxon>Pseudomonadaceae</taxon>
        <taxon>Pseudomonas</taxon>
    </lineage>
</organism>
<name>A0AA37RE43_PSEPU</name>